<sequence>MRVNESQRSGPVPKLLLVVGGICSSVVLRGGDEHVIGGAQVNGEQTAWEKKPDDQRLCGGTTASAARDAAVTEAAEFLAGVIEIKCNKQTFEKVSTKEYEAIFRMLAKAACDRAKTVQWSIRNIRQRTGEGVVEPIPEYYQPVATGWCRWPCAWLAGELCDHLDRERVRQLLETCAEDLISRPEGVTDQWYLANVLQICSHVGDLQNWFLTTGVNIDGNLKCTDKLYASALASSFTKLPTAATSRDRSVICSISKVLSWLVNARAVEQTTTADEMTVDSSVVDLTAHLCNLWGHYRFWTITRLAWILAPADVPRNISNRSFFACLLASLARNRPRVLGKFCANVGFPRISLENQRQEKIQDEGTDFFGRLPRATLLTGQPSSSHQVLNSSHDSIQRRPLPSHPGVVLRPEPRRAVKRCRWPLQPPHSVKETPPAVFEGSLPGAFKPIDRQPRTTFHESSIKPGSPEFNRLQESSNDGQDQSSNDGQDQSSNDGQDQSWNDRQEESSNDGQHAVPSLSQLSLS</sequence>
<feature type="compositionally biased region" description="Basic and acidic residues" evidence="1">
    <location>
        <begin position="446"/>
        <end position="459"/>
    </location>
</feature>
<accession>A0A023BD77</accession>
<reference evidence="2" key="1">
    <citation type="submission" date="2013-12" db="EMBL/GenBank/DDBJ databases">
        <authorList>
            <person name="Omoto C.K."/>
            <person name="Sibley D."/>
            <person name="Venepally P."/>
            <person name="Hadjithomas M."/>
            <person name="Karamycheva S."/>
            <person name="Brunk B."/>
            <person name="Roos D."/>
            <person name="Caler E."/>
            <person name="Lorenzi H."/>
        </authorList>
    </citation>
    <scope>NUCLEOTIDE SEQUENCE</scope>
</reference>
<gene>
    <name evidence="2" type="ORF">GNI_005990</name>
</gene>
<organism evidence="2 3">
    <name type="scientific">Gregarina niphandrodes</name>
    <name type="common">Septate eugregarine</name>
    <dbReference type="NCBI Taxonomy" id="110365"/>
    <lineage>
        <taxon>Eukaryota</taxon>
        <taxon>Sar</taxon>
        <taxon>Alveolata</taxon>
        <taxon>Apicomplexa</taxon>
        <taxon>Conoidasida</taxon>
        <taxon>Gregarinasina</taxon>
        <taxon>Eugregarinorida</taxon>
        <taxon>Gregarinidae</taxon>
        <taxon>Gregarina</taxon>
    </lineage>
</organism>
<evidence type="ECO:0000313" key="3">
    <source>
        <dbReference type="Proteomes" id="UP000019763"/>
    </source>
</evidence>
<feature type="compositionally biased region" description="Polar residues" evidence="1">
    <location>
        <begin position="377"/>
        <end position="392"/>
    </location>
</feature>
<dbReference type="RefSeq" id="XP_011128630.1">
    <property type="nucleotide sequence ID" value="XM_011130328.1"/>
</dbReference>
<name>A0A023BD77_GRENI</name>
<comment type="caution">
    <text evidence="2">The sequence shown here is derived from an EMBL/GenBank/DDBJ whole genome shotgun (WGS) entry which is preliminary data.</text>
</comment>
<feature type="region of interest" description="Disordered" evidence="1">
    <location>
        <begin position="377"/>
        <end position="522"/>
    </location>
</feature>
<dbReference type="VEuPathDB" id="CryptoDB:GNI_005990"/>
<proteinExistence type="predicted"/>
<dbReference type="GeneID" id="22910492"/>
<evidence type="ECO:0000313" key="2">
    <source>
        <dbReference type="EMBL" id="EZG87980.1"/>
    </source>
</evidence>
<evidence type="ECO:0000256" key="1">
    <source>
        <dbReference type="SAM" id="MobiDB-lite"/>
    </source>
</evidence>
<keyword evidence="3" id="KW-1185">Reference proteome</keyword>
<feature type="compositionally biased region" description="Low complexity" evidence="1">
    <location>
        <begin position="473"/>
        <end position="497"/>
    </location>
</feature>
<dbReference type="AlphaFoldDB" id="A0A023BD77"/>
<protein>
    <submittedName>
        <fullName evidence="2">Uncharacterized protein</fullName>
    </submittedName>
</protein>
<dbReference type="Proteomes" id="UP000019763">
    <property type="component" value="Unassembled WGS sequence"/>
</dbReference>
<dbReference type="EMBL" id="AFNH02000045">
    <property type="protein sequence ID" value="EZG87980.1"/>
    <property type="molecule type" value="Genomic_DNA"/>
</dbReference>